<evidence type="ECO:0000256" key="4">
    <source>
        <dbReference type="ARBA" id="ARBA00022989"/>
    </source>
</evidence>
<feature type="transmembrane region" description="Helical" evidence="7">
    <location>
        <begin position="91"/>
        <end position="114"/>
    </location>
</feature>
<dbReference type="GO" id="GO:0016020">
    <property type="term" value="C:membrane"/>
    <property type="evidence" value="ECO:0007669"/>
    <property type="project" value="UniProtKB-SubCell"/>
</dbReference>
<evidence type="ECO:0000256" key="6">
    <source>
        <dbReference type="ARBA" id="ARBA00044504"/>
    </source>
</evidence>
<evidence type="ECO:0000313" key="8">
    <source>
        <dbReference type="EMBL" id="CAK9147399.1"/>
    </source>
</evidence>
<comment type="similarity">
    <text evidence="2">Belongs to the major facilitator superfamily. Proton-dependent oligopeptide transporter (POT/PTR) (TC 2.A.17) family.</text>
</comment>
<evidence type="ECO:0000256" key="2">
    <source>
        <dbReference type="ARBA" id="ARBA00005982"/>
    </source>
</evidence>
<gene>
    <name evidence="8" type="ORF">ILEXP_LOCUS15290</name>
</gene>
<keyword evidence="4 7" id="KW-1133">Transmembrane helix</keyword>
<feature type="transmembrane region" description="Helical" evidence="7">
    <location>
        <begin position="65"/>
        <end position="84"/>
    </location>
</feature>
<keyword evidence="9" id="KW-1185">Reference proteome</keyword>
<feature type="transmembrane region" description="Helical" evidence="7">
    <location>
        <begin position="35"/>
        <end position="53"/>
    </location>
</feature>
<accession>A0ABC8RWP1</accession>
<reference evidence="8 9" key="1">
    <citation type="submission" date="2024-02" db="EMBL/GenBank/DDBJ databases">
        <authorList>
            <person name="Vignale AGUSTIN F."/>
            <person name="Sosa J E."/>
            <person name="Modenutti C."/>
        </authorList>
    </citation>
    <scope>NUCLEOTIDE SEQUENCE [LARGE SCALE GENOMIC DNA]</scope>
</reference>
<protein>
    <submittedName>
        <fullName evidence="8">Uncharacterized protein</fullName>
    </submittedName>
</protein>
<dbReference type="SUPFAM" id="SSF103473">
    <property type="entry name" value="MFS general substrate transporter"/>
    <property type="match status" value="1"/>
</dbReference>
<dbReference type="InterPro" id="IPR036259">
    <property type="entry name" value="MFS_trans_sf"/>
</dbReference>
<dbReference type="Pfam" id="PF00854">
    <property type="entry name" value="PTR2"/>
    <property type="match status" value="1"/>
</dbReference>
<proteinExistence type="inferred from homology"/>
<dbReference type="PANTHER" id="PTHR11654">
    <property type="entry name" value="OLIGOPEPTIDE TRANSPORTER-RELATED"/>
    <property type="match status" value="1"/>
</dbReference>
<evidence type="ECO:0000256" key="3">
    <source>
        <dbReference type="ARBA" id="ARBA00022692"/>
    </source>
</evidence>
<feature type="transmembrane region" description="Helical" evidence="7">
    <location>
        <begin position="203"/>
        <end position="224"/>
    </location>
</feature>
<comment type="similarity">
    <text evidence="6">Belongs to the major facilitator superfamily. Phosphate:H(+) symporter (TC 2.A.1.9) family.</text>
</comment>
<dbReference type="EMBL" id="CAUOFW020001678">
    <property type="protein sequence ID" value="CAK9147399.1"/>
    <property type="molecule type" value="Genomic_DNA"/>
</dbReference>
<comment type="subcellular location">
    <subcellularLocation>
        <location evidence="1">Membrane</location>
        <topology evidence="1">Multi-pass membrane protein</topology>
    </subcellularLocation>
</comment>
<dbReference type="AlphaFoldDB" id="A0ABC8RWP1"/>
<name>A0ABC8RWP1_9AQUA</name>
<dbReference type="Proteomes" id="UP001642360">
    <property type="component" value="Unassembled WGS sequence"/>
</dbReference>
<sequence>MVLNTLLPVNCIMDTRTEAAQLATTGRKPGATMGTLSLAAGGWVSNLIVYLIGEYNVKSIEAAKIFNIFNGFITIFPIIGAIIADSYLGCFSVIWISSLISLLGMVLLVLTAGLEPLRPSKCGNGSYLCSDPSKIQLIILYSGLVLSALGVGGTRFTLATMGADQFDKPKHRGIFFNWYLVALYIPSVISSTAIVYVQDNVSWASGFGICVAVNVLGLAIFLFGSRFYRYVRPQGSPLMGLVRVVVAAVNKRKVKLSMKGEDYYQQLHDGASTVMAATPTQFFK</sequence>
<evidence type="ECO:0000256" key="1">
    <source>
        <dbReference type="ARBA" id="ARBA00004141"/>
    </source>
</evidence>
<dbReference type="InterPro" id="IPR000109">
    <property type="entry name" value="POT_fam"/>
</dbReference>
<feature type="transmembrane region" description="Helical" evidence="7">
    <location>
        <begin position="134"/>
        <end position="153"/>
    </location>
</feature>
<feature type="transmembrane region" description="Helical" evidence="7">
    <location>
        <begin position="174"/>
        <end position="197"/>
    </location>
</feature>
<evidence type="ECO:0000313" key="9">
    <source>
        <dbReference type="Proteomes" id="UP001642360"/>
    </source>
</evidence>
<comment type="caution">
    <text evidence="8">The sequence shown here is derived from an EMBL/GenBank/DDBJ whole genome shotgun (WGS) entry which is preliminary data.</text>
</comment>
<evidence type="ECO:0000256" key="5">
    <source>
        <dbReference type="ARBA" id="ARBA00023136"/>
    </source>
</evidence>
<dbReference type="PROSITE" id="PS01022">
    <property type="entry name" value="PTR2_1"/>
    <property type="match status" value="1"/>
</dbReference>
<organism evidence="8 9">
    <name type="scientific">Ilex paraguariensis</name>
    <name type="common">yerba mate</name>
    <dbReference type="NCBI Taxonomy" id="185542"/>
    <lineage>
        <taxon>Eukaryota</taxon>
        <taxon>Viridiplantae</taxon>
        <taxon>Streptophyta</taxon>
        <taxon>Embryophyta</taxon>
        <taxon>Tracheophyta</taxon>
        <taxon>Spermatophyta</taxon>
        <taxon>Magnoliopsida</taxon>
        <taxon>eudicotyledons</taxon>
        <taxon>Gunneridae</taxon>
        <taxon>Pentapetalae</taxon>
        <taxon>asterids</taxon>
        <taxon>campanulids</taxon>
        <taxon>Aquifoliales</taxon>
        <taxon>Aquifoliaceae</taxon>
        <taxon>Ilex</taxon>
    </lineage>
</organism>
<evidence type="ECO:0000256" key="7">
    <source>
        <dbReference type="SAM" id="Phobius"/>
    </source>
</evidence>
<keyword evidence="3 7" id="KW-0812">Transmembrane</keyword>
<dbReference type="Gene3D" id="1.20.1250.20">
    <property type="entry name" value="MFS general substrate transporter like domains"/>
    <property type="match status" value="1"/>
</dbReference>
<keyword evidence="5 7" id="KW-0472">Membrane</keyword>
<dbReference type="InterPro" id="IPR018456">
    <property type="entry name" value="PTR2_symporter_CS"/>
</dbReference>